<dbReference type="GO" id="GO:0005524">
    <property type="term" value="F:ATP binding"/>
    <property type="evidence" value="ECO:0007669"/>
    <property type="project" value="InterPro"/>
</dbReference>
<evidence type="ECO:0000259" key="1">
    <source>
        <dbReference type="SMART" id="SM00382"/>
    </source>
</evidence>
<dbReference type="Pfam" id="PF07728">
    <property type="entry name" value="AAA_5"/>
    <property type="match status" value="1"/>
</dbReference>
<dbReference type="Proteomes" id="UP000620559">
    <property type="component" value="Unassembled WGS sequence"/>
</dbReference>
<dbReference type="AlphaFoldDB" id="A0A8J7F7Z5"/>
<accession>A0A8J7F7Z5</accession>
<dbReference type="GO" id="GO:0016887">
    <property type="term" value="F:ATP hydrolysis activity"/>
    <property type="evidence" value="ECO:0007669"/>
    <property type="project" value="InterPro"/>
</dbReference>
<dbReference type="RefSeq" id="WP_193924129.1">
    <property type="nucleotide sequence ID" value="NZ_JADEWL010000123.1"/>
</dbReference>
<dbReference type="SUPFAM" id="SSF52540">
    <property type="entry name" value="P-loop containing nucleoside triphosphate hydrolases"/>
    <property type="match status" value="1"/>
</dbReference>
<evidence type="ECO:0000313" key="3">
    <source>
        <dbReference type="Proteomes" id="UP000620559"/>
    </source>
</evidence>
<keyword evidence="3" id="KW-1185">Reference proteome</keyword>
<evidence type="ECO:0000313" key="2">
    <source>
        <dbReference type="EMBL" id="MBE9215870.1"/>
    </source>
</evidence>
<protein>
    <submittedName>
        <fullName evidence="2">AAA family ATPase</fullName>
    </submittedName>
</protein>
<dbReference type="InterPro" id="IPR011704">
    <property type="entry name" value="ATPase_dyneun-rel_AAA"/>
</dbReference>
<organism evidence="2 3">
    <name type="scientific">Plectonema cf. radiosum LEGE 06105</name>
    <dbReference type="NCBI Taxonomy" id="945769"/>
    <lineage>
        <taxon>Bacteria</taxon>
        <taxon>Bacillati</taxon>
        <taxon>Cyanobacteriota</taxon>
        <taxon>Cyanophyceae</taxon>
        <taxon>Oscillatoriophycideae</taxon>
        <taxon>Oscillatoriales</taxon>
        <taxon>Microcoleaceae</taxon>
        <taxon>Plectonema</taxon>
    </lineage>
</organism>
<dbReference type="SMART" id="SM00382">
    <property type="entry name" value="AAA"/>
    <property type="match status" value="1"/>
</dbReference>
<dbReference type="InterPro" id="IPR027417">
    <property type="entry name" value="P-loop_NTPase"/>
</dbReference>
<dbReference type="EMBL" id="JADEWL010000123">
    <property type="protein sequence ID" value="MBE9215870.1"/>
    <property type="molecule type" value="Genomic_DNA"/>
</dbReference>
<dbReference type="Gene3D" id="3.40.50.300">
    <property type="entry name" value="P-loop containing nucleotide triphosphate hydrolases"/>
    <property type="match status" value="1"/>
</dbReference>
<comment type="caution">
    <text evidence="2">The sequence shown here is derived from an EMBL/GenBank/DDBJ whole genome shotgun (WGS) entry which is preliminary data.</text>
</comment>
<name>A0A8J7F7Z5_9CYAN</name>
<feature type="domain" description="AAA+ ATPase" evidence="1">
    <location>
        <begin position="102"/>
        <end position="288"/>
    </location>
</feature>
<dbReference type="InterPro" id="IPR003593">
    <property type="entry name" value="AAA+_ATPase"/>
</dbReference>
<reference evidence="2" key="1">
    <citation type="submission" date="2020-10" db="EMBL/GenBank/DDBJ databases">
        <authorList>
            <person name="Castelo-Branco R."/>
            <person name="Eusebio N."/>
            <person name="Adriana R."/>
            <person name="Vieira A."/>
            <person name="Brugerolle De Fraissinette N."/>
            <person name="Rezende De Castro R."/>
            <person name="Schneider M.P."/>
            <person name="Vasconcelos V."/>
            <person name="Leao P.N."/>
        </authorList>
    </citation>
    <scope>NUCLEOTIDE SEQUENCE</scope>
    <source>
        <strain evidence="2">LEGE 06105</strain>
    </source>
</reference>
<dbReference type="CDD" id="cd00009">
    <property type="entry name" value="AAA"/>
    <property type="match status" value="1"/>
</dbReference>
<sequence>MTNWQLFYGDGKTHHNINIKDNFPPPPPWRKFHEIKDGDEKKEVEQRWNDIQELAKSEENKRGRERGQNFRIDIDVDKTSGKEKITAAGLEVLNAVNAAIYLRRPLLITGNPGSGKTSLAYAIAYELNLGSVLTWAITARSTLLDGLYRYDAIGRLQDPEKKEDQSIGDYITLGALGTAFLPSQLPRVLLIDEIDKSDINLPNDLLHIFEEGAFRIPELVRRVKDTGKETNAEKVFTADGEIKATIRRGIVRCAEFPIVIMTSNGEREFPPAFLRRCLRVIMPDPKGEALKNIVKAHFGEAAFKESKITDLIDAFTEKQEDGDRATDQLLNAVHLLTNHISLDALDDKDGLRDLLFKSLSISE</sequence>
<gene>
    <name evidence="2" type="ORF">IQ247_24950</name>
</gene>
<proteinExistence type="predicted"/>